<dbReference type="EMBL" id="FOND01000001">
    <property type="protein sequence ID" value="SFD95905.1"/>
    <property type="molecule type" value="Genomic_DNA"/>
</dbReference>
<sequence length="391" mass="42428">MRITDAEILTCAAGTRYWSYLKISTDDGVTGWAEFTDGMLSAHGMAGVVRRLASFVLGEDPTCWRRIEQLLRSRTREAEDGLNRRAVGTVVNACLDVAARARGLSVAELLGGPLRREFRLYWSHCGLGRIRLAQAGLAEPLRSLDDVRQLGADVASAGFSALKTNLMTVGPDGARLQLSSWGGPGWPELEPDPRVVGGVCDVLDALGDGAGPGVELFIDVNHNVKGEGIARLADRFGEHGLDWFEIDSDEIAPLAHARSRRGPRIASGETYTGLRSFRRLFEAGAVDVPIVDVAWNGLPEALRVADLAHNFDLNVVPHNYGSHLLTYMSAQFAALVPNFAIFEIDVEGVPWRDEVVPPPDVVDGRLQLPSGPGWGAEVDEEALRRHPVEEG</sequence>
<dbReference type="PANTHER" id="PTHR48080:SF2">
    <property type="entry name" value="D-GALACTONATE DEHYDRATASE"/>
    <property type="match status" value="1"/>
</dbReference>
<dbReference type="SUPFAM" id="SSF51604">
    <property type="entry name" value="Enolase C-terminal domain-like"/>
    <property type="match status" value="1"/>
</dbReference>
<dbReference type="OrthoDB" id="9802699at2"/>
<dbReference type="InterPro" id="IPR029065">
    <property type="entry name" value="Enolase_C-like"/>
</dbReference>
<dbReference type="Pfam" id="PF02746">
    <property type="entry name" value="MR_MLE_N"/>
    <property type="match status" value="1"/>
</dbReference>
<dbReference type="CDD" id="cd03316">
    <property type="entry name" value="MR_like"/>
    <property type="match status" value="1"/>
</dbReference>
<feature type="compositionally biased region" description="Basic and acidic residues" evidence="2">
    <location>
        <begin position="381"/>
        <end position="391"/>
    </location>
</feature>
<dbReference type="InterPro" id="IPR036849">
    <property type="entry name" value="Enolase-like_C_sf"/>
</dbReference>
<feature type="region of interest" description="Disordered" evidence="2">
    <location>
        <begin position="369"/>
        <end position="391"/>
    </location>
</feature>
<accession>A0A1I1WL57</accession>
<name>A0A1I1WL57_9ACTN</name>
<dbReference type="SFLD" id="SFLDS00001">
    <property type="entry name" value="Enolase"/>
    <property type="match status" value="1"/>
</dbReference>
<evidence type="ECO:0000259" key="3">
    <source>
        <dbReference type="SMART" id="SM00922"/>
    </source>
</evidence>
<keyword evidence="1" id="KW-0456">Lyase</keyword>
<feature type="domain" description="Mandelate racemase/muconate lactonizing enzyme C-terminal" evidence="3">
    <location>
        <begin position="144"/>
        <end position="264"/>
    </location>
</feature>
<dbReference type="Gene3D" id="3.20.20.120">
    <property type="entry name" value="Enolase-like C-terminal domain"/>
    <property type="match status" value="1"/>
</dbReference>
<dbReference type="SMART" id="SM00922">
    <property type="entry name" value="MR_MLE"/>
    <property type="match status" value="1"/>
</dbReference>
<dbReference type="AlphaFoldDB" id="A0A1I1WL57"/>
<evidence type="ECO:0000256" key="1">
    <source>
        <dbReference type="ARBA" id="ARBA00023239"/>
    </source>
</evidence>
<dbReference type="InterPro" id="IPR029017">
    <property type="entry name" value="Enolase-like_N"/>
</dbReference>
<dbReference type="Gene3D" id="3.30.390.10">
    <property type="entry name" value="Enolase-like, N-terminal domain"/>
    <property type="match status" value="1"/>
</dbReference>
<keyword evidence="5" id="KW-1185">Reference proteome</keyword>
<evidence type="ECO:0000313" key="5">
    <source>
        <dbReference type="Proteomes" id="UP000198589"/>
    </source>
</evidence>
<protein>
    <submittedName>
        <fullName evidence="4">L-alanine-DL-glutamate epimerase</fullName>
    </submittedName>
</protein>
<evidence type="ECO:0000313" key="4">
    <source>
        <dbReference type="EMBL" id="SFD95905.1"/>
    </source>
</evidence>
<proteinExistence type="predicted"/>
<dbReference type="InterPro" id="IPR013341">
    <property type="entry name" value="Mandelate_racemase_N_dom"/>
</dbReference>
<evidence type="ECO:0000256" key="2">
    <source>
        <dbReference type="SAM" id="MobiDB-lite"/>
    </source>
</evidence>
<dbReference type="InterPro" id="IPR034593">
    <property type="entry name" value="DgoD-like"/>
</dbReference>
<dbReference type="RefSeq" id="WP_092195096.1">
    <property type="nucleotide sequence ID" value="NZ_FOND01000001.1"/>
</dbReference>
<dbReference type="Pfam" id="PF13378">
    <property type="entry name" value="MR_MLE_C"/>
    <property type="match status" value="1"/>
</dbReference>
<dbReference type="Proteomes" id="UP000198589">
    <property type="component" value="Unassembled WGS sequence"/>
</dbReference>
<reference evidence="5" key="1">
    <citation type="submission" date="2016-10" db="EMBL/GenBank/DDBJ databases">
        <authorList>
            <person name="Varghese N."/>
            <person name="Submissions S."/>
        </authorList>
    </citation>
    <scope>NUCLEOTIDE SEQUENCE [LARGE SCALE GENOMIC DNA]</scope>
    <source>
        <strain evidence="5">DSM 46838</strain>
    </source>
</reference>
<dbReference type="PANTHER" id="PTHR48080">
    <property type="entry name" value="D-GALACTONATE DEHYDRATASE-RELATED"/>
    <property type="match status" value="1"/>
</dbReference>
<organism evidence="4 5">
    <name type="scientific">Blastococcus tunisiensis</name>
    <dbReference type="NCBI Taxonomy" id="1798228"/>
    <lineage>
        <taxon>Bacteria</taxon>
        <taxon>Bacillati</taxon>
        <taxon>Actinomycetota</taxon>
        <taxon>Actinomycetes</taxon>
        <taxon>Geodermatophilales</taxon>
        <taxon>Geodermatophilaceae</taxon>
        <taxon>Blastococcus</taxon>
    </lineage>
</organism>
<dbReference type="STRING" id="1798228.SAMN05216574_101433"/>
<dbReference type="SUPFAM" id="SSF54826">
    <property type="entry name" value="Enolase N-terminal domain-like"/>
    <property type="match status" value="1"/>
</dbReference>
<dbReference type="GO" id="GO:0016829">
    <property type="term" value="F:lyase activity"/>
    <property type="evidence" value="ECO:0007669"/>
    <property type="project" value="UniProtKB-KW"/>
</dbReference>
<gene>
    <name evidence="4" type="ORF">SAMN05216574_101433</name>
</gene>
<dbReference type="InterPro" id="IPR013342">
    <property type="entry name" value="Mandelate_racemase_C"/>
</dbReference>